<comment type="pathway">
    <text evidence="2">Protein modification; protein ubiquitination.</text>
</comment>
<keyword evidence="10" id="KW-0472">Membrane</keyword>
<dbReference type="SMART" id="SM00184">
    <property type="entry name" value="RING"/>
    <property type="match status" value="1"/>
</dbReference>
<evidence type="ECO:0000259" key="14">
    <source>
        <dbReference type="PROSITE" id="PS50089"/>
    </source>
</evidence>
<keyword evidence="7" id="KW-0833">Ubl conjugation pathway</keyword>
<dbReference type="PANTHER" id="PTHR45768">
    <property type="entry name" value="E3 UBIQUITIN-PROTEIN LIGASE RNF13-LIKE"/>
    <property type="match status" value="1"/>
</dbReference>
<keyword evidence="4" id="KW-0812">Transmembrane</keyword>
<dbReference type="PANTHER" id="PTHR45768:SF18">
    <property type="entry name" value="RING-H2 FINGER PROTEIN ATL47-RELATED"/>
    <property type="match status" value="1"/>
</dbReference>
<evidence type="ECO:0000256" key="6">
    <source>
        <dbReference type="ARBA" id="ARBA00022771"/>
    </source>
</evidence>
<organism evidence="15 16">
    <name type="scientific">Euplotes crassus</name>
    <dbReference type="NCBI Taxonomy" id="5936"/>
    <lineage>
        <taxon>Eukaryota</taxon>
        <taxon>Sar</taxon>
        <taxon>Alveolata</taxon>
        <taxon>Ciliophora</taxon>
        <taxon>Intramacronucleata</taxon>
        <taxon>Spirotrichea</taxon>
        <taxon>Hypotrichia</taxon>
        <taxon>Euplotida</taxon>
        <taxon>Euplotidae</taxon>
        <taxon>Moneuplotes</taxon>
    </lineage>
</organism>
<dbReference type="Proteomes" id="UP001295684">
    <property type="component" value="Unassembled WGS sequence"/>
</dbReference>
<dbReference type="InterPro" id="IPR013083">
    <property type="entry name" value="Znf_RING/FYVE/PHD"/>
</dbReference>
<dbReference type="GO" id="GO:0016020">
    <property type="term" value="C:membrane"/>
    <property type="evidence" value="ECO:0007669"/>
    <property type="project" value="UniProtKB-SubCell"/>
</dbReference>
<proteinExistence type="predicted"/>
<dbReference type="PROSITE" id="PS00282">
    <property type="entry name" value="KAZAL_1"/>
    <property type="match status" value="1"/>
</dbReference>
<dbReference type="InterPro" id="IPR002350">
    <property type="entry name" value="Kazal_dom"/>
</dbReference>
<evidence type="ECO:0000256" key="11">
    <source>
        <dbReference type="PROSITE-ProRule" id="PRU00175"/>
    </source>
</evidence>
<evidence type="ECO:0000256" key="8">
    <source>
        <dbReference type="ARBA" id="ARBA00022833"/>
    </source>
</evidence>
<gene>
    <name evidence="15" type="ORF">ECRASSUSDP1_LOCUS6528</name>
</gene>
<evidence type="ECO:0000256" key="12">
    <source>
        <dbReference type="SAM" id="Coils"/>
    </source>
</evidence>
<evidence type="ECO:0000256" key="10">
    <source>
        <dbReference type="ARBA" id="ARBA00023136"/>
    </source>
</evidence>
<dbReference type="AlphaFoldDB" id="A0AAD1UAN0"/>
<comment type="caution">
    <text evidence="15">The sequence shown here is derived from an EMBL/GenBank/DDBJ whole genome shotgun (WGS) entry which is preliminary data.</text>
</comment>
<evidence type="ECO:0000313" key="15">
    <source>
        <dbReference type="EMBL" id="CAI2365178.1"/>
    </source>
</evidence>
<keyword evidence="6 11" id="KW-0863">Zinc-finger</keyword>
<keyword evidence="3" id="KW-0808">Transferase</keyword>
<name>A0AAD1UAN0_EUPCR</name>
<evidence type="ECO:0000256" key="13">
    <source>
        <dbReference type="SAM" id="MobiDB-lite"/>
    </source>
</evidence>
<keyword evidence="16" id="KW-1185">Reference proteome</keyword>
<dbReference type="SUPFAM" id="SSF57850">
    <property type="entry name" value="RING/U-box"/>
    <property type="match status" value="1"/>
</dbReference>
<accession>A0AAD1UAN0</accession>
<evidence type="ECO:0000313" key="16">
    <source>
        <dbReference type="Proteomes" id="UP001295684"/>
    </source>
</evidence>
<evidence type="ECO:0000256" key="4">
    <source>
        <dbReference type="ARBA" id="ARBA00022692"/>
    </source>
</evidence>
<keyword evidence="9" id="KW-1133">Transmembrane helix</keyword>
<evidence type="ECO:0000256" key="5">
    <source>
        <dbReference type="ARBA" id="ARBA00022723"/>
    </source>
</evidence>
<evidence type="ECO:0000256" key="9">
    <source>
        <dbReference type="ARBA" id="ARBA00022989"/>
    </source>
</evidence>
<dbReference type="EMBL" id="CAMPGE010006334">
    <property type="protein sequence ID" value="CAI2365178.1"/>
    <property type="molecule type" value="Genomic_DNA"/>
</dbReference>
<evidence type="ECO:0000256" key="3">
    <source>
        <dbReference type="ARBA" id="ARBA00022679"/>
    </source>
</evidence>
<sequence length="402" mass="47291">MESYDPPAEVQLHRNVHLTKNESEEERIIRKRKKQVDYRERLKKLKSDQRSILKQLRVEQGIDKDEPDEIGIQQKEELANNLNGLSQTLHQQMEAARLKFIEEKAKYDGIQVIIPPNCEELQPEPARNYYGMLLQEEEEVKAIQVEEEELKMVPEEEQKDFINEVELRAAAAEARKGKMKRVLELREKAKEMYSKRNIDERTGNRGIIGQVRQQLMRPREEVLDEINGKRPVFKNHVDLDNQTDSEVLKLYKEQMIAIRNFILFDEKLPEDTVDSKDLIDKQKYIRSRLGLNKPEFYERNLNKAFKIIDILNMQTLFLYDPEYESYSVLTGKKAPTDSTGNDIFSYFKTESRECVNCAEEFNKGDILMKLSVCGHAFHADCAEEYMYYSNQCPLCRSNLYQN</sequence>
<dbReference type="GO" id="GO:0008270">
    <property type="term" value="F:zinc ion binding"/>
    <property type="evidence" value="ECO:0007669"/>
    <property type="project" value="UniProtKB-KW"/>
</dbReference>
<keyword evidence="8" id="KW-0862">Zinc</keyword>
<comment type="subcellular location">
    <subcellularLocation>
        <location evidence="1">Membrane</location>
        <topology evidence="1">Single-pass membrane protein</topology>
    </subcellularLocation>
</comment>
<feature type="domain" description="RING-type" evidence="14">
    <location>
        <begin position="354"/>
        <end position="396"/>
    </location>
</feature>
<evidence type="ECO:0000256" key="2">
    <source>
        <dbReference type="ARBA" id="ARBA00004906"/>
    </source>
</evidence>
<dbReference type="GO" id="GO:0016740">
    <property type="term" value="F:transferase activity"/>
    <property type="evidence" value="ECO:0007669"/>
    <property type="project" value="UniProtKB-KW"/>
</dbReference>
<feature type="coiled-coil region" evidence="12">
    <location>
        <begin position="39"/>
        <end position="95"/>
    </location>
</feature>
<protein>
    <recommendedName>
        <fullName evidence="14">RING-type domain-containing protein</fullName>
    </recommendedName>
</protein>
<evidence type="ECO:0000256" key="1">
    <source>
        <dbReference type="ARBA" id="ARBA00004167"/>
    </source>
</evidence>
<evidence type="ECO:0000256" key="7">
    <source>
        <dbReference type="ARBA" id="ARBA00022786"/>
    </source>
</evidence>
<dbReference type="PROSITE" id="PS50089">
    <property type="entry name" value="ZF_RING_2"/>
    <property type="match status" value="1"/>
</dbReference>
<dbReference type="Pfam" id="PF13639">
    <property type="entry name" value="zf-RING_2"/>
    <property type="match status" value="1"/>
</dbReference>
<dbReference type="InterPro" id="IPR001841">
    <property type="entry name" value="Znf_RING"/>
</dbReference>
<keyword evidence="12" id="KW-0175">Coiled coil</keyword>
<reference evidence="15" key="1">
    <citation type="submission" date="2023-07" db="EMBL/GenBank/DDBJ databases">
        <authorList>
            <consortium name="AG Swart"/>
            <person name="Singh M."/>
            <person name="Singh A."/>
            <person name="Seah K."/>
            <person name="Emmerich C."/>
        </authorList>
    </citation>
    <scope>NUCLEOTIDE SEQUENCE</scope>
    <source>
        <strain evidence="15">DP1</strain>
    </source>
</reference>
<feature type="region of interest" description="Disordered" evidence="13">
    <location>
        <begin position="1"/>
        <end position="31"/>
    </location>
</feature>
<feature type="compositionally biased region" description="Basic and acidic residues" evidence="13">
    <location>
        <begin position="19"/>
        <end position="28"/>
    </location>
</feature>
<keyword evidence="5" id="KW-0479">Metal-binding</keyword>
<dbReference type="Gene3D" id="3.30.40.10">
    <property type="entry name" value="Zinc/RING finger domain, C3HC4 (zinc finger)"/>
    <property type="match status" value="1"/>
</dbReference>